<accession>A0A1J4JUC3</accession>
<proteinExistence type="predicted"/>
<organism evidence="3 4">
    <name type="scientific">Tritrichomonas foetus</name>
    <dbReference type="NCBI Taxonomy" id="1144522"/>
    <lineage>
        <taxon>Eukaryota</taxon>
        <taxon>Metamonada</taxon>
        <taxon>Parabasalia</taxon>
        <taxon>Tritrichomonadida</taxon>
        <taxon>Tritrichomonadidae</taxon>
        <taxon>Tritrichomonas</taxon>
    </lineage>
</organism>
<dbReference type="PANTHER" id="PTHR24198:SF165">
    <property type="entry name" value="ANKYRIN REPEAT-CONTAINING PROTEIN-RELATED"/>
    <property type="match status" value="1"/>
</dbReference>
<dbReference type="InterPro" id="IPR002110">
    <property type="entry name" value="Ankyrin_rpt"/>
</dbReference>
<dbReference type="GeneID" id="94841827"/>
<dbReference type="VEuPathDB" id="TrichDB:TRFO_30045"/>
<name>A0A1J4JUC3_9EUKA</name>
<evidence type="ECO:0000313" key="3">
    <source>
        <dbReference type="EMBL" id="OHT02737.1"/>
    </source>
</evidence>
<keyword evidence="1" id="KW-0677">Repeat</keyword>
<dbReference type="PANTHER" id="PTHR24198">
    <property type="entry name" value="ANKYRIN REPEAT AND PROTEIN KINASE DOMAIN-CONTAINING PROTEIN"/>
    <property type="match status" value="1"/>
</dbReference>
<dbReference type="RefSeq" id="XP_068355873.1">
    <property type="nucleotide sequence ID" value="XM_068507123.1"/>
</dbReference>
<gene>
    <name evidence="3" type="ORF">TRFO_30045</name>
</gene>
<dbReference type="Gene3D" id="1.25.40.20">
    <property type="entry name" value="Ankyrin repeat-containing domain"/>
    <property type="match status" value="2"/>
</dbReference>
<reference evidence="3" key="1">
    <citation type="submission" date="2016-10" db="EMBL/GenBank/DDBJ databases">
        <authorList>
            <person name="Benchimol M."/>
            <person name="Almeida L.G."/>
            <person name="Vasconcelos A.T."/>
            <person name="Perreira-Neves A."/>
            <person name="Rosa I.A."/>
            <person name="Tasca T."/>
            <person name="Bogo M.R."/>
            <person name="de Souza W."/>
        </authorList>
    </citation>
    <scope>NUCLEOTIDE SEQUENCE [LARGE SCALE GENOMIC DNA]</scope>
    <source>
        <strain evidence="3">K</strain>
    </source>
</reference>
<dbReference type="Proteomes" id="UP000179807">
    <property type="component" value="Unassembled WGS sequence"/>
</dbReference>
<dbReference type="AlphaFoldDB" id="A0A1J4JUC3"/>
<dbReference type="EMBL" id="MLAK01000854">
    <property type="protein sequence ID" value="OHT02737.1"/>
    <property type="molecule type" value="Genomic_DNA"/>
</dbReference>
<comment type="caution">
    <text evidence="3">The sequence shown here is derived from an EMBL/GenBank/DDBJ whole genome shotgun (WGS) entry which is preliminary data.</text>
</comment>
<dbReference type="InterPro" id="IPR036770">
    <property type="entry name" value="Ankyrin_rpt-contain_sf"/>
</dbReference>
<dbReference type="SUPFAM" id="SSF48403">
    <property type="entry name" value="Ankyrin repeat"/>
    <property type="match status" value="1"/>
</dbReference>
<dbReference type="SMART" id="SM00248">
    <property type="entry name" value="ANK"/>
    <property type="match status" value="7"/>
</dbReference>
<evidence type="ECO:0000256" key="2">
    <source>
        <dbReference type="ARBA" id="ARBA00023043"/>
    </source>
</evidence>
<keyword evidence="2" id="KW-0040">ANK repeat</keyword>
<sequence>MDFIRQLATRDENNDILIPDAHIGNYIFLSISSDLEQPTFKFIKKSENICHVFNQHNLELPLETDLSEDDYNILITPLLEGKSFVVNHSNFILLQMLSDVLKDEDLMKIYHFMDNYFHQIQKIKFLAKIESKILKMDLSVFKQTSFDDELDLTEIVTSILLNVVSSRPHQIPDYAKYVKKLCDFHEKLRDQINILFFDLDKIKKLRQKQKDNYYLYRCFYDEGIFDEDKLLEFIDSHDSVFGFAWFIDIIDAEMFNEMIDLIKENYSSLYSCYINQIEEMRSNNFEKFNEIKKIGEILSPTAEAIRNDDVNEFSKYVNHDSDNFHDNSLEPSILQIHPNFYEHAPSLFSYSLFFGSYKCVKYMISNCTIKNIGKYFIDALYSNNAEILHILDQKQAQLGFWENYPILLHLSDVYNWMFDRNGNGCFLLNSHYNSISSFNFIDFFKSFIRTNCYDDLKRCLKCALTCGNNEIAKLFNLIIGTSLLPNWIPTFDARNNETQQSNYSKQFFQACIRGNLKKVKYLMNKFDYVTFINGTKNGFLRNFVCENNRISILKLLLKNDKIDVNKEAVGIKGNSFTLAAWTNKIALVNILYKTGKIDVNYIGGRGETPLTGCSVCNYPLMAQVLLSFPEIEVNKPNESHQNAIEIAINNKSSNVILALLQSPKLIFSSQEILKYAVENKNPEIIAALMKHPNTKFNELIEDHFEKYFQEKIEEKMDVTIEIIEYAKAFKNFDQEYLKKIIIKFNNIYIYNGVYQTKDEVPDLMDCLLFHDAIRKSHFPTVEYLLFNTNCDPNRKDENGVTPIIYSIQLNEVQIALLLASSEKVDLRVTDESGNDIKSILIKKQNSPDFNNSDPANLKLKEIFGIE</sequence>
<keyword evidence="4" id="KW-1185">Reference proteome</keyword>
<evidence type="ECO:0000313" key="4">
    <source>
        <dbReference type="Proteomes" id="UP000179807"/>
    </source>
</evidence>
<protein>
    <submittedName>
        <fullName evidence="3">Uncharacterized protein</fullName>
    </submittedName>
</protein>
<evidence type="ECO:0000256" key="1">
    <source>
        <dbReference type="ARBA" id="ARBA00022737"/>
    </source>
</evidence>